<feature type="transmembrane region" description="Helical" evidence="6">
    <location>
        <begin position="162"/>
        <end position="181"/>
    </location>
</feature>
<reference evidence="7" key="1">
    <citation type="submission" date="2022-03" db="EMBL/GenBank/DDBJ databases">
        <authorList>
            <person name="Lindestad O."/>
        </authorList>
    </citation>
    <scope>NUCLEOTIDE SEQUENCE</scope>
</reference>
<comment type="subcellular location">
    <subcellularLocation>
        <location evidence="1">Membrane</location>
        <topology evidence="1">Multi-pass membrane protein</topology>
    </subcellularLocation>
</comment>
<protein>
    <submittedName>
        <fullName evidence="7">Jg6905 protein</fullName>
    </submittedName>
</protein>
<feature type="transmembrane region" description="Helical" evidence="6">
    <location>
        <begin position="127"/>
        <end position="150"/>
    </location>
</feature>
<keyword evidence="4 6" id="KW-1133">Transmembrane helix</keyword>
<feature type="transmembrane region" description="Helical" evidence="6">
    <location>
        <begin position="71"/>
        <end position="91"/>
    </location>
</feature>
<gene>
    <name evidence="7" type="primary">jg6905</name>
    <name evidence="7" type="ORF">PAEG_LOCUS22035</name>
</gene>
<feature type="transmembrane region" description="Helical" evidence="6">
    <location>
        <begin position="237"/>
        <end position="259"/>
    </location>
</feature>
<dbReference type="Pfam" id="PF05978">
    <property type="entry name" value="UNC-93"/>
    <property type="match status" value="2"/>
</dbReference>
<keyword evidence="5 6" id="KW-0472">Membrane</keyword>
<feature type="transmembrane region" description="Helical" evidence="6">
    <location>
        <begin position="322"/>
        <end position="342"/>
    </location>
</feature>
<dbReference type="GO" id="GO:0006937">
    <property type="term" value="P:regulation of muscle contraction"/>
    <property type="evidence" value="ECO:0007669"/>
    <property type="project" value="TreeGrafter"/>
</dbReference>
<organism evidence="7 8">
    <name type="scientific">Pararge aegeria aegeria</name>
    <dbReference type="NCBI Taxonomy" id="348720"/>
    <lineage>
        <taxon>Eukaryota</taxon>
        <taxon>Metazoa</taxon>
        <taxon>Ecdysozoa</taxon>
        <taxon>Arthropoda</taxon>
        <taxon>Hexapoda</taxon>
        <taxon>Insecta</taxon>
        <taxon>Pterygota</taxon>
        <taxon>Neoptera</taxon>
        <taxon>Endopterygota</taxon>
        <taxon>Lepidoptera</taxon>
        <taxon>Glossata</taxon>
        <taxon>Ditrysia</taxon>
        <taxon>Papilionoidea</taxon>
        <taxon>Nymphalidae</taxon>
        <taxon>Satyrinae</taxon>
        <taxon>Satyrini</taxon>
        <taxon>Parargina</taxon>
        <taxon>Pararge</taxon>
    </lineage>
</organism>
<evidence type="ECO:0000256" key="5">
    <source>
        <dbReference type="ARBA" id="ARBA00023136"/>
    </source>
</evidence>
<sequence>MTKELTELDFKPKEMKNFDLKVKETKEADFKPKETWRIVKNVVIISIAFMVQFTAYSGAANLQSSINAESGLGTVSLAAVYAGLIFSNIFLPVVVIKWLGTKWAMSLSFITYMPYIAAQLYPRFYTLIPAGLIVGLGGGPLWCAKCTYLSIVSDAHSKISNVSAEALLVRFLGLFFMIFQLNQVWGNLISSLVISSGDNLAAVTAVNASMIPKLCGANFLPSTDAGEALKPQPPEKIQMIAGIYLACMAGAAIIVAVGVDSMTRYKTGRSATGSGLSGMALLVVTLKLLIEPNQLMLVIINIFVGMQQAFFGADFTAMTGRLPLMIVATVAHLGLFVCLLTWRPEADQSHVMFIIAIIWGLCDSIWLVQINAYYGILFPGREEAAFSNFRLWESVGYIIAYIISPYLRTSAKTYVLISGMVVGVTFYFIVEYRDRKSKKILEISPVDKYVGGLENTAYNHADLTPACWRASEWGSARKSLNPRARRSEGIAVLRAPHVRPDLGSGDDWSERVTDSD</sequence>
<dbReference type="GO" id="GO:0043266">
    <property type="term" value="P:regulation of potassium ion transport"/>
    <property type="evidence" value="ECO:0007669"/>
    <property type="project" value="TreeGrafter"/>
</dbReference>
<dbReference type="InterPro" id="IPR010291">
    <property type="entry name" value="Ion_channel_UNC-93"/>
</dbReference>
<dbReference type="InterPro" id="IPR036259">
    <property type="entry name" value="MFS_trans_sf"/>
</dbReference>
<dbReference type="OrthoDB" id="78663at2759"/>
<name>A0A8S4SDM8_9NEOP</name>
<feature type="transmembrane region" description="Helical" evidence="6">
    <location>
        <begin position="348"/>
        <end position="368"/>
    </location>
</feature>
<accession>A0A8S4SDM8</accession>
<dbReference type="InterPro" id="IPR051951">
    <property type="entry name" value="UNC-93_regulatory"/>
</dbReference>
<dbReference type="PANTHER" id="PTHR19444">
    <property type="entry name" value="UNC-93 RELATED"/>
    <property type="match status" value="1"/>
</dbReference>
<dbReference type="GO" id="GO:0005886">
    <property type="term" value="C:plasma membrane"/>
    <property type="evidence" value="ECO:0007669"/>
    <property type="project" value="TreeGrafter"/>
</dbReference>
<dbReference type="GO" id="GO:0055120">
    <property type="term" value="C:striated muscle dense body"/>
    <property type="evidence" value="ECO:0007669"/>
    <property type="project" value="TreeGrafter"/>
</dbReference>
<dbReference type="SUPFAM" id="SSF103473">
    <property type="entry name" value="MFS general substrate transporter"/>
    <property type="match status" value="1"/>
</dbReference>
<evidence type="ECO:0000256" key="4">
    <source>
        <dbReference type="ARBA" id="ARBA00022989"/>
    </source>
</evidence>
<dbReference type="AlphaFoldDB" id="A0A8S4SDM8"/>
<feature type="transmembrane region" description="Helical" evidence="6">
    <location>
        <begin position="413"/>
        <end position="430"/>
    </location>
</feature>
<feature type="transmembrane region" description="Helical" evidence="6">
    <location>
        <begin position="103"/>
        <end position="121"/>
    </location>
</feature>
<keyword evidence="3 6" id="KW-0812">Transmembrane</keyword>
<dbReference type="EMBL" id="CAKXAJ010026004">
    <property type="protein sequence ID" value="CAH2250190.1"/>
    <property type="molecule type" value="Genomic_DNA"/>
</dbReference>
<comment type="similarity">
    <text evidence="2">Belongs to the unc-93 family.</text>
</comment>
<evidence type="ECO:0000256" key="1">
    <source>
        <dbReference type="ARBA" id="ARBA00004141"/>
    </source>
</evidence>
<dbReference type="GO" id="GO:0015459">
    <property type="term" value="F:potassium channel regulator activity"/>
    <property type="evidence" value="ECO:0007669"/>
    <property type="project" value="TreeGrafter"/>
</dbReference>
<evidence type="ECO:0000313" key="8">
    <source>
        <dbReference type="Proteomes" id="UP000838756"/>
    </source>
</evidence>
<comment type="caution">
    <text evidence="7">The sequence shown here is derived from an EMBL/GenBank/DDBJ whole genome shotgun (WGS) entry which is preliminary data.</text>
</comment>
<evidence type="ECO:0000256" key="6">
    <source>
        <dbReference type="SAM" id="Phobius"/>
    </source>
</evidence>
<dbReference type="Proteomes" id="UP000838756">
    <property type="component" value="Unassembled WGS sequence"/>
</dbReference>
<dbReference type="PANTHER" id="PTHR19444:SF50">
    <property type="match status" value="1"/>
</dbReference>
<evidence type="ECO:0000256" key="3">
    <source>
        <dbReference type="ARBA" id="ARBA00022692"/>
    </source>
</evidence>
<feature type="transmembrane region" description="Helical" evidence="6">
    <location>
        <begin position="38"/>
        <end position="59"/>
    </location>
</feature>
<evidence type="ECO:0000313" key="7">
    <source>
        <dbReference type="EMBL" id="CAH2250190.1"/>
    </source>
</evidence>
<evidence type="ECO:0000256" key="2">
    <source>
        <dbReference type="ARBA" id="ARBA00009172"/>
    </source>
</evidence>
<proteinExistence type="inferred from homology"/>
<keyword evidence="8" id="KW-1185">Reference proteome</keyword>